<dbReference type="SUPFAM" id="SSF51735">
    <property type="entry name" value="NAD(P)-binding Rossmann-fold domains"/>
    <property type="match status" value="1"/>
</dbReference>
<sequence>MENATNTYAVITGASQGLGKCLALECAKRGMNLILVSLSGEGIGDVGQFIEWEYSVNVKTFEADLTDAEQLQRLVRYLKTFEINVLLNNAGIGGTKPFSEASENYIDNIIFLNIRALVSLTKNLLPILSRQKSAHILNIASMASFGAMPFKTVYPASKAFVKSFSRGLACELEGTGVRVSVAYPGGMPTNKEVSDRINRHGGLVRSTILGPEKVAEICIREMLEGKEEITPGMMTKLSRLFFKLCPESFRLAIFRKNVLREIHEMKTCHA</sequence>
<comment type="similarity">
    <text evidence="2 4">Belongs to the short-chain dehydrogenases/reductases (SDR) family.</text>
</comment>
<dbReference type="InterPro" id="IPR036291">
    <property type="entry name" value="NAD(P)-bd_dom_sf"/>
</dbReference>
<dbReference type="Proteomes" id="UP001348817">
    <property type="component" value="Chromosome"/>
</dbReference>
<dbReference type="PANTHER" id="PTHR43899">
    <property type="entry name" value="RH59310P"/>
    <property type="match status" value="1"/>
</dbReference>
<dbReference type="RefSeq" id="WP_338393768.1">
    <property type="nucleotide sequence ID" value="NZ_AP025314.1"/>
</dbReference>
<dbReference type="PROSITE" id="PS00061">
    <property type="entry name" value="ADH_SHORT"/>
    <property type="match status" value="1"/>
</dbReference>
<dbReference type="Pfam" id="PF00106">
    <property type="entry name" value="adh_short"/>
    <property type="match status" value="1"/>
</dbReference>
<evidence type="ECO:0000256" key="4">
    <source>
        <dbReference type="RuleBase" id="RU000363"/>
    </source>
</evidence>
<dbReference type="GO" id="GO:0016491">
    <property type="term" value="F:oxidoreductase activity"/>
    <property type="evidence" value="ECO:0007669"/>
    <property type="project" value="UniProtKB-KW"/>
</dbReference>
<evidence type="ECO:0000256" key="1">
    <source>
        <dbReference type="ARBA" id="ARBA00004240"/>
    </source>
</evidence>
<organism evidence="5 6">
    <name type="scientific">Fulvitalea axinellae</name>
    <dbReference type="NCBI Taxonomy" id="1182444"/>
    <lineage>
        <taxon>Bacteria</taxon>
        <taxon>Pseudomonadati</taxon>
        <taxon>Bacteroidota</taxon>
        <taxon>Cytophagia</taxon>
        <taxon>Cytophagales</taxon>
        <taxon>Persicobacteraceae</taxon>
        <taxon>Fulvitalea</taxon>
    </lineage>
</organism>
<dbReference type="Gene3D" id="3.40.50.720">
    <property type="entry name" value="NAD(P)-binding Rossmann-like Domain"/>
    <property type="match status" value="1"/>
</dbReference>
<dbReference type="PANTHER" id="PTHR43899:SF13">
    <property type="entry name" value="RH59310P"/>
    <property type="match status" value="1"/>
</dbReference>
<protein>
    <recommendedName>
        <fullName evidence="7">SDR family NAD(P)-dependent oxidoreductase</fullName>
    </recommendedName>
</protein>
<keyword evidence="6" id="KW-1185">Reference proteome</keyword>
<proteinExistence type="inferred from homology"/>
<evidence type="ECO:0008006" key="7">
    <source>
        <dbReference type="Google" id="ProtNLM"/>
    </source>
</evidence>
<evidence type="ECO:0000256" key="2">
    <source>
        <dbReference type="ARBA" id="ARBA00006484"/>
    </source>
</evidence>
<keyword evidence="3" id="KW-0560">Oxidoreductase</keyword>
<dbReference type="InterPro" id="IPR051019">
    <property type="entry name" value="VLCFA-Steroid_DH"/>
</dbReference>
<evidence type="ECO:0000313" key="6">
    <source>
        <dbReference type="Proteomes" id="UP001348817"/>
    </source>
</evidence>
<evidence type="ECO:0000313" key="5">
    <source>
        <dbReference type="EMBL" id="BDD08512.1"/>
    </source>
</evidence>
<reference evidence="5 6" key="1">
    <citation type="submission" date="2021-12" db="EMBL/GenBank/DDBJ databases">
        <title>Genome sequencing of bacteria with rrn-lacking chromosome and rrn-plasmid.</title>
        <authorList>
            <person name="Anda M."/>
            <person name="Iwasaki W."/>
        </authorList>
    </citation>
    <scope>NUCLEOTIDE SEQUENCE [LARGE SCALE GENOMIC DNA]</scope>
    <source>
        <strain evidence="5 6">DSM 100852</strain>
    </source>
</reference>
<dbReference type="KEGG" id="fax:FUAX_09440"/>
<dbReference type="PRINTS" id="PR00080">
    <property type="entry name" value="SDRFAMILY"/>
</dbReference>
<dbReference type="PRINTS" id="PR00081">
    <property type="entry name" value="GDHRDH"/>
</dbReference>
<dbReference type="EMBL" id="AP025314">
    <property type="protein sequence ID" value="BDD08512.1"/>
    <property type="molecule type" value="Genomic_DNA"/>
</dbReference>
<dbReference type="PIRSF" id="PIRSF000126">
    <property type="entry name" value="11-beta-HSD1"/>
    <property type="match status" value="1"/>
</dbReference>
<gene>
    <name evidence="5" type="ORF">FUAX_09440</name>
</gene>
<accession>A0AAU9CSY8</accession>
<name>A0AAU9CSY8_9BACT</name>
<comment type="subcellular location">
    <subcellularLocation>
        <location evidence="1">Endoplasmic reticulum</location>
    </subcellularLocation>
</comment>
<evidence type="ECO:0000256" key="3">
    <source>
        <dbReference type="ARBA" id="ARBA00023002"/>
    </source>
</evidence>
<dbReference type="AlphaFoldDB" id="A0AAU9CSY8"/>
<dbReference type="InterPro" id="IPR020904">
    <property type="entry name" value="Sc_DH/Rdtase_CS"/>
</dbReference>
<dbReference type="InterPro" id="IPR002347">
    <property type="entry name" value="SDR_fam"/>
</dbReference>